<sequence length="407" mass="43157">MPATSTAFGFAALSSQLDADNDVAFTVAEDGYIQALPDGLFASVDGRPSDVAAGKWLMDEAAFTALQANTPHQSGDLVIDYEHQTLNKEKNGQPAPAAGWFSIDDLQYRQGEGLFIKPRFTDNAIAYLSAKEYKYFSLVFGYDTNTGRPQFIHSAALTNRPGVDGMLPLATLSAQLEASQFFGSGSGLLAKHTQSNTAHANRIENQPEELHVNPLLKKLLAGLGIEVASDTDALTAEQETAALSALDELSTAAASVDGLNQRLAALSANSNTDTNTNANGQVNLSEYVPVATVNALRDQLAQLSAQNGLLTIDQAVKDAVDEGRVLACEQDYLLALGKQQGMAALSAHLDGRKPINALTTTQTATVAKPDMQDNLAALSADEKNLADAWGMSHADYAKAKAADKEQN</sequence>
<dbReference type="GO" id="GO:0006508">
    <property type="term" value="P:proteolysis"/>
    <property type="evidence" value="ECO:0007669"/>
    <property type="project" value="UniProtKB-KW"/>
</dbReference>
<reference evidence="1" key="2">
    <citation type="submission" date="2022-11" db="EMBL/GenBank/DDBJ databases">
        <title>Prophages regulate Shewanella fidelis motility and biofilm formation: implications for gut colonization dynamics in Ciona robusta.</title>
        <authorList>
            <person name="Natarajan O."/>
            <person name="Gibboney S.L."/>
            <person name="Young M.N."/>
            <person name="Lim S.J."/>
            <person name="Pluta N."/>
            <person name="Atkinson C.G.F."/>
            <person name="Leigh B.A."/>
            <person name="Liberti A."/>
            <person name="Kees E."/>
            <person name="Breitbart M."/>
            <person name="Gralnick J."/>
            <person name="Dishaw L.J."/>
        </authorList>
    </citation>
    <scope>NUCLEOTIDE SEQUENCE</scope>
    <source>
        <strain evidence="1">3313</strain>
    </source>
</reference>
<dbReference type="Pfam" id="PF10123">
    <property type="entry name" value="Mu-like_Pro"/>
    <property type="match status" value="1"/>
</dbReference>
<dbReference type="EMBL" id="JAPMLE010000001">
    <property type="protein sequence ID" value="MDR8523473.1"/>
    <property type="molecule type" value="Genomic_DNA"/>
</dbReference>
<keyword evidence="4" id="KW-1185">Reference proteome</keyword>
<evidence type="ECO:0000313" key="1">
    <source>
        <dbReference type="EMBL" id="MDR8523473.1"/>
    </source>
</evidence>
<evidence type="ECO:0000313" key="4">
    <source>
        <dbReference type="Proteomes" id="UP001271263"/>
    </source>
</evidence>
<dbReference type="RefSeq" id="WP_310654438.1">
    <property type="nucleotide sequence ID" value="NZ_JAPMLA010000009.1"/>
</dbReference>
<dbReference type="EMBL" id="JAPMLD010000003">
    <property type="protein sequence ID" value="MDW4824612.1"/>
    <property type="molecule type" value="Genomic_DNA"/>
</dbReference>
<evidence type="ECO:0000313" key="2">
    <source>
        <dbReference type="EMBL" id="MDW4824612.1"/>
    </source>
</evidence>
<dbReference type="Proteomes" id="UP001271263">
    <property type="component" value="Unassembled WGS sequence"/>
</dbReference>
<protein>
    <submittedName>
        <fullName evidence="1">Phage protease</fullName>
    </submittedName>
</protein>
<organism evidence="1 3">
    <name type="scientific">Shewanella fidelis</name>
    <dbReference type="NCBI Taxonomy" id="173509"/>
    <lineage>
        <taxon>Bacteria</taxon>
        <taxon>Pseudomonadati</taxon>
        <taxon>Pseudomonadota</taxon>
        <taxon>Gammaproteobacteria</taxon>
        <taxon>Alteromonadales</taxon>
        <taxon>Shewanellaceae</taxon>
        <taxon>Shewanella</taxon>
    </lineage>
</organism>
<dbReference type="Proteomes" id="UP001259340">
    <property type="component" value="Unassembled WGS sequence"/>
</dbReference>
<keyword evidence="1" id="KW-0378">Hydrolase</keyword>
<accession>A0AAW8NNF8</accession>
<evidence type="ECO:0000313" key="3">
    <source>
        <dbReference type="Proteomes" id="UP001259340"/>
    </source>
</evidence>
<proteinExistence type="predicted"/>
<dbReference type="PIRSF" id="PIRSF016624">
    <property type="entry name" value="Mu_prophg_I"/>
    <property type="match status" value="1"/>
</dbReference>
<name>A0AAW8NNF8_9GAMM</name>
<reference evidence="2 4" key="1">
    <citation type="journal article" date="2022" name="bioRxiv">
        <title>Prophages regulate Shewanella fidelis 3313 motility and biofilm formation: implications for gut colonization dynamics in Ciona robusta.</title>
        <authorList>
            <person name="Natarajan O."/>
            <person name="Gibboney S.L."/>
            <person name="Young M.N."/>
            <person name="Lim S.J."/>
            <person name="Pluta N."/>
            <person name="Atkinson C.G."/>
            <person name="Leigh B.A."/>
            <person name="Liberti A."/>
            <person name="Kees E.D."/>
            <person name="Breitbart M."/>
            <person name="Gralnick J.A."/>
            <person name="Dishaw L.J."/>
        </authorList>
    </citation>
    <scope>NUCLEOTIDE SEQUENCE [LARGE SCALE GENOMIC DNA]</scope>
    <source>
        <strain evidence="2 4">JG4066</strain>
    </source>
</reference>
<gene>
    <name evidence="1" type="ORF">OS133_07185</name>
    <name evidence="2" type="ORF">OS134_11135</name>
</gene>
<dbReference type="GO" id="GO:0008233">
    <property type="term" value="F:peptidase activity"/>
    <property type="evidence" value="ECO:0007669"/>
    <property type="project" value="UniProtKB-KW"/>
</dbReference>
<keyword evidence="1" id="KW-0645">Protease</keyword>
<dbReference type="AlphaFoldDB" id="A0AAW8NNF8"/>
<comment type="caution">
    <text evidence="1">The sequence shown here is derived from an EMBL/GenBank/DDBJ whole genome shotgun (WGS) entry which is preliminary data.</text>
</comment>
<dbReference type="InterPro" id="IPR012106">
    <property type="entry name" value="Phage_Mu_Gp1"/>
</dbReference>